<feature type="domain" description="6-phosphogluconate dehydrogenase NADP-binding" evidence="5">
    <location>
        <begin position="2"/>
        <end position="161"/>
    </location>
</feature>
<gene>
    <name evidence="7" type="ordered locus">Mmcs_5347</name>
</gene>
<accession>A0A5Q5BSG6</accession>
<dbReference type="GO" id="GO:0051287">
    <property type="term" value="F:NAD binding"/>
    <property type="evidence" value="ECO:0007669"/>
    <property type="project" value="InterPro"/>
</dbReference>
<dbReference type="KEGG" id="mmc:Mmcs_5347"/>
<evidence type="ECO:0000259" key="6">
    <source>
        <dbReference type="Pfam" id="PF14833"/>
    </source>
</evidence>
<feature type="active site" evidence="4">
    <location>
        <position position="170"/>
    </location>
</feature>
<dbReference type="Pfam" id="PF14833">
    <property type="entry name" value="NAD_binding_11"/>
    <property type="match status" value="1"/>
</dbReference>
<comment type="similarity">
    <text evidence="1">Belongs to the HIBADH-related family.</text>
</comment>
<dbReference type="PIRSF" id="PIRSF000103">
    <property type="entry name" value="HIBADH"/>
    <property type="match status" value="1"/>
</dbReference>
<dbReference type="Pfam" id="PF03446">
    <property type="entry name" value="NAD_binding_2"/>
    <property type="match status" value="1"/>
</dbReference>
<dbReference type="InterPro" id="IPR006115">
    <property type="entry name" value="6PGDH_NADP-bd"/>
</dbReference>
<evidence type="ECO:0000256" key="2">
    <source>
        <dbReference type="ARBA" id="ARBA00023002"/>
    </source>
</evidence>
<evidence type="ECO:0000256" key="4">
    <source>
        <dbReference type="PIRSR" id="PIRSR000103-1"/>
    </source>
</evidence>
<keyword evidence="2" id="KW-0560">Oxidoreductase</keyword>
<dbReference type="GO" id="GO:0016491">
    <property type="term" value="F:oxidoreductase activity"/>
    <property type="evidence" value="ECO:0007669"/>
    <property type="project" value="UniProtKB-KW"/>
</dbReference>
<feature type="domain" description="3-hydroxyisobutyrate dehydrogenase-like NAD-binding" evidence="6">
    <location>
        <begin position="164"/>
        <end position="284"/>
    </location>
</feature>
<dbReference type="InterPro" id="IPR015815">
    <property type="entry name" value="HIBADH-related"/>
</dbReference>
<evidence type="ECO:0000256" key="3">
    <source>
        <dbReference type="ARBA" id="ARBA00023027"/>
    </source>
</evidence>
<proteinExistence type="inferred from homology"/>
<dbReference type="InterPro" id="IPR002204">
    <property type="entry name" value="3-OH-isobutyrate_DH-rel_CS"/>
</dbReference>
<dbReference type="InterPro" id="IPR008927">
    <property type="entry name" value="6-PGluconate_DH-like_C_sf"/>
</dbReference>
<sequence>MNVGFIGLGVMGKPMAGHLVDAGHHVVVFNRSRAKVDELEARGAVGATSPAHAGEKADVVITMLPDSPEVEEVLFGPAGVTTTLRPGSLVIDCSTISPDAAVAIGARLAEKDIAFVDAPVSGGEAGAIAGALAVMMGGDEDAVRRAATVLDAVAATSVHVGPVGAGQLVKAANQMLVAGNIALVGEAVTLLQRTGVDVDAALAVLGGGLAASKVLEAKAPKMLARDFAPGFRIDLHYKDLKIALAAAEQARIAVPLTGIITQLVQALRSAGDGGLDHSALIKALERLSGADASGNRKEVESCQQH</sequence>
<dbReference type="PANTHER" id="PTHR43060:SF15">
    <property type="entry name" value="3-HYDROXYISOBUTYRATE DEHYDROGENASE-LIKE 1, MITOCHONDRIAL-RELATED"/>
    <property type="match status" value="1"/>
</dbReference>
<reference evidence="7" key="1">
    <citation type="submission" date="2006-06" db="EMBL/GenBank/DDBJ databases">
        <title>Complete sequence of chromosome of Mycobacterium sp. MCS.</title>
        <authorList>
            <consortium name="US DOE Joint Genome Institute"/>
            <person name="Copeland A."/>
            <person name="Lucas S."/>
            <person name="Lapidus A."/>
            <person name="Barry K."/>
            <person name="Detter J.C."/>
            <person name="Glavina del Rio T."/>
            <person name="Hammon N."/>
            <person name="Israni S."/>
            <person name="Dalin E."/>
            <person name="Tice H."/>
            <person name="Pitluck S."/>
            <person name="Martinez M."/>
            <person name="Schmutz J."/>
            <person name="Larimer F."/>
            <person name="Land M."/>
            <person name="Hauser L."/>
            <person name="Kyrpides N."/>
            <person name="Kim E."/>
            <person name="Miller C.D."/>
            <person name="Hughes J.E."/>
            <person name="Anderson A.J."/>
            <person name="Sims R.C."/>
            <person name="Richardson P."/>
        </authorList>
    </citation>
    <scope>NUCLEOTIDE SEQUENCE [LARGE SCALE GENOMIC DNA]</scope>
    <source>
        <strain evidence="7">MCS</strain>
    </source>
</reference>
<evidence type="ECO:0000259" key="5">
    <source>
        <dbReference type="Pfam" id="PF03446"/>
    </source>
</evidence>
<dbReference type="GO" id="GO:0050661">
    <property type="term" value="F:NADP binding"/>
    <property type="evidence" value="ECO:0007669"/>
    <property type="project" value="InterPro"/>
</dbReference>
<evidence type="ECO:0000313" key="7">
    <source>
        <dbReference type="EMBL" id="ABG11448.1"/>
    </source>
</evidence>
<dbReference type="GO" id="GO:0016054">
    <property type="term" value="P:organic acid catabolic process"/>
    <property type="evidence" value="ECO:0007669"/>
    <property type="project" value="UniProtKB-ARBA"/>
</dbReference>
<evidence type="ECO:0000256" key="1">
    <source>
        <dbReference type="ARBA" id="ARBA00009080"/>
    </source>
</evidence>
<dbReference type="InterPro" id="IPR036291">
    <property type="entry name" value="NAD(P)-bd_dom_sf"/>
</dbReference>
<dbReference type="Gene3D" id="3.40.50.720">
    <property type="entry name" value="NAD(P)-binding Rossmann-like Domain"/>
    <property type="match status" value="1"/>
</dbReference>
<dbReference type="PANTHER" id="PTHR43060">
    <property type="entry name" value="3-HYDROXYISOBUTYRATE DEHYDROGENASE-LIKE 1, MITOCHONDRIAL-RELATED"/>
    <property type="match status" value="1"/>
</dbReference>
<name>A0A5Q5BSG6_MYCSS</name>
<protein>
    <submittedName>
        <fullName evidence="7">6-phosphogluconate dehydrogenase, NAD-binding protein</fullName>
    </submittedName>
</protein>
<dbReference type="SUPFAM" id="SSF48179">
    <property type="entry name" value="6-phosphogluconate dehydrogenase C-terminal domain-like"/>
    <property type="match status" value="1"/>
</dbReference>
<dbReference type="InterPro" id="IPR013328">
    <property type="entry name" value="6PGD_dom2"/>
</dbReference>
<organism evidence="7">
    <name type="scientific">Mycobacterium sp. (strain MCS)</name>
    <dbReference type="NCBI Taxonomy" id="164756"/>
    <lineage>
        <taxon>Bacteria</taxon>
        <taxon>Bacillati</taxon>
        <taxon>Actinomycetota</taxon>
        <taxon>Actinomycetes</taxon>
        <taxon>Mycobacteriales</taxon>
        <taxon>Mycobacteriaceae</taxon>
        <taxon>Mycobacterium</taxon>
    </lineage>
</organism>
<dbReference type="AlphaFoldDB" id="A0A5Q5BSG6"/>
<dbReference type="EMBL" id="CP000384">
    <property type="protein sequence ID" value="ABG11448.1"/>
    <property type="molecule type" value="Genomic_DNA"/>
</dbReference>
<dbReference type="Gene3D" id="1.10.1040.10">
    <property type="entry name" value="N-(1-d-carboxylethyl)-l-norvaline Dehydrogenase, domain 2"/>
    <property type="match status" value="1"/>
</dbReference>
<dbReference type="InterPro" id="IPR029154">
    <property type="entry name" value="HIBADH-like_NADP-bd"/>
</dbReference>
<keyword evidence="3" id="KW-0520">NAD</keyword>
<dbReference type="PROSITE" id="PS00895">
    <property type="entry name" value="3_HYDROXYISOBUT_DH"/>
    <property type="match status" value="1"/>
</dbReference>
<dbReference type="SUPFAM" id="SSF51735">
    <property type="entry name" value="NAD(P)-binding Rossmann-fold domains"/>
    <property type="match status" value="1"/>
</dbReference>